<dbReference type="SUPFAM" id="SSF52151">
    <property type="entry name" value="FabD/lysophospholipase-like"/>
    <property type="match status" value="1"/>
</dbReference>
<dbReference type="CDD" id="cd07205">
    <property type="entry name" value="Pat_PNPLA6_PNPLA7_NTE1_like"/>
    <property type="match status" value="1"/>
</dbReference>
<dbReference type="Gene3D" id="3.10.20.310">
    <property type="entry name" value="membrane protein fhac"/>
    <property type="match status" value="1"/>
</dbReference>
<gene>
    <name evidence="7" type="ORF">DDZ16_01125</name>
</gene>
<dbReference type="PROSITE" id="PS51635">
    <property type="entry name" value="PNPLA"/>
    <property type="match status" value="1"/>
</dbReference>
<dbReference type="InterPro" id="IPR043864">
    <property type="entry name" value="Omp85-like_dom"/>
</dbReference>
<feature type="active site" description="Proton acceptor" evidence="4">
    <location>
        <position position="206"/>
    </location>
</feature>
<dbReference type="Gene3D" id="2.40.160.50">
    <property type="entry name" value="membrane protein fhac: a member of the omp85/tpsb transporter family"/>
    <property type="match status" value="1"/>
</dbReference>
<keyword evidence="1 4" id="KW-0378">Hydrolase</keyword>
<evidence type="ECO:0000259" key="6">
    <source>
        <dbReference type="PROSITE" id="PS51635"/>
    </source>
</evidence>
<feature type="short sequence motif" description="GXSXG" evidence="4">
    <location>
        <begin position="60"/>
        <end position="64"/>
    </location>
</feature>
<dbReference type="InterPro" id="IPR016035">
    <property type="entry name" value="Acyl_Trfase/lysoPLipase"/>
</dbReference>
<evidence type="ECO:0000256" key="2">
    <source>
        <dbReference type="ARBA" id="ARBA00022963"/>
    </source>
</evidence>
<dbReference type="GO" id="GO:0016042">
    <property type="term" value="P:lipid catabolic process"/>
    <property type="evidence" value="ECO:0007669"/>
    <property type="project" value="UniProtKB-UniRule"/>
</dbReference>
<feature type="domain" description="PNPLA" evidence="6">
    <location>
        <begin position="29"/>
        <end position="219"/>
    </location>
</feature>
<dbReference type="EMBL" id="QEWP01000001">
    <property type="protein sequence ID" value="PWE01120.1"/>
    <property type="molecule type" value="Genomic_DNA"/>
</dbReference>
<feature type="short sequence motif" description="DGA/G" evidence="4">
    <location>
        <begin position="206"/>
        <end position="208"/>
    </location>
</feature>
<dbReference type="GO" id="GO:0019867">
    <property type="term" value="C:outer membrane"/>
    <property type="evidence" value="ECO:0007669"/>
    <property type="project" value="InterPro"/>
</dbReference>
<feature type="active site" description="Nucleophile" evidence="4">
    <location>
        <position position="62"/>
    </location>
</feature>
<organism evidence="7 8">
    <name type="scientific">Marinilabilia rubra</name>
    <dbReference type="NCBI Taxonomy" id="2162893"/>
    <lineage>
        <taxon>Bacteria</taxon>
        <taxon>Pseudomonadati</taxon>
        <taxon>Bacteroidota</taxon>
        <taxon>Bacteroidia</taxon>
        <taxon>Marinilabiliales</taxon>
        <taxon>Marinilabiliaceae</taxon>
        <taxon>Marinilabilia</taxon>
    </lineage>
</organism>
<keyword evidence="5" id="KW-0732">Signal</keyword>
<name>A0A2U2BDI4_9BACT</name>
<evidence type="ECO:0000313" key="8">
    <source>
        <dbReference type="Proteomes" id="UP000244956"/>
    </source>
</evidence>
<dbReference type="Gene3D" id="3.40.1090.10">
    <property type="entry name" value="Cytosolic phospholipase A2 catalytic domain"/>
    <property type="match status" value="2"/>
</dbReference>
<dbReference type="OrthoDB" id="9770965at2"/>
<sequence length="751" mass="83658">MLRTLLLLSVFVAFLASAYGQNNQPKIGLVLSGGGAKGLAHIGVLKILEEEGIVPDYITGTSMGSIIGGLYAIGYSSSELDSIVRNVKWDNLLTDKIPLNSVSPHEKRDYNRYQVEFTITKDGLDIPSGLVRGQQISELIASLSWHVADAKTFDDLPIPFRCVAADLISGNQFVFDKGNLTTALRASMSIPTVFSPVSIDSMLLVDGGVLNNYPVQICRDMGADIIIGVNVGFKDKPKREDLKNFADILMASATIGGNNTNREAIKKTDFLISPDLASYNTGSFFNAPEIIDLGEAAARQETNSLRALMDSLNIRKRAPLEVDKTKNPEIVVSQIQIDGLKNINKQFLLGNLGIQPGDTITPKTINKGMKRAMGTRYFQNISYNVAALNSGYLLNLDVEESPQAKTKFSLHYDNEYKAGLLANLTLRNIFGNASRTSFSSDISATPQFNIRQLNFLGDRKVTAAKLGMDYENNNLPVYLDDGSKYGTFQQNYTLLRGGFMTALGTNWQMDVYVQYVKNTIKNKSGFSDIFYAGVNHFGNSFISSHFDFNYNSIDSRYFPDRGSEINLSYRFNINTRQLYSGSQEGKEMVSELTRIPYQHYFTISGDYMKHVPVTDYFTAGLRLSGQFTSRTTPFLGLTFIGGLPFNNRSNEIHFIGYSFREKLVEDYALGEINLRYRILKQVHINAMGSLLLSSINLPEVIEPIGLDKEERVYGYGLMLAYDSFLGPLQLGLGSNATDNRMRWYFNFGFNF</sequence>
<evidence type="ECO:0000256" key="1">
    <source>
        <dbReference type="ARBA" id="ARBA00022801"/>
    </source>
</evidence>
<dbReference type="Pfam" id="PF19143">
    <property type="entry name" value="Omp85_2"/>
    <property type="match status" value="1"/>
</dbReference>
<reference evidence="7 8" key="1">
    <citation type="submission" date="2018-05" db="EMBL/GenBank/DDBJ databases">
        <title>Marinilabilia rubrum sp. nov., isolated from saltern sediment.</title>
        <authorList>
            <person name="Zhang R."/>
        </authorList>
    </citation>
    <scope>NUCLEOTIDE SEQUENCE [LARGE SCALE GENOMIC DNA]</scope>
    <source>
        <strain evidence="7 8">WTE16</strain>
    </source>
</reference>
<evidence type="ECO:0000256" key="3">
    <source>
        <dbReference type="ARBA" id="ARBA00023098"/>
    </source>
</evidence>
<accession>A0A2U2BDI4</accession>
<evidence type="ECO:0000256" key="4">
    <source>
        <dbReference type="PROSITE-ProRule" id="PRU01161"/>
    </source>
</evidence>
<keyword evidence="8" id="KW-1185">Reference proteome</keyword>
<dbReference type="Proteomes" id="UP000244956">
    <property type="component" value="Unassembled WGS sequence"/>
</dbReference>
<feature type="short sequence motif" description="GXGXXG" evidence="4">
    <location>
        <begin position="33"/>
        <end position="38"/>
    </location>
</feature>
<dbReference type="Pfam" id="PF01734">
    <property type="entry name" value="Patatin"/>
    <property type="match status" value="1"/>
</dbReference>
<feature type="signal peptide" evidence="5">
    <location>
        <begin position="1"/>
        <end position="18"/>
    </location>
</feature>
<dbReference type="AlphaFoldDB" id="A0A2U2BDI4"/>
<dbReference type="PANTHER" id="PTHR14226">
    <property type="entry name" value="NEUROPATHY TARGET ESTERASE/SWISS CHEESE D.MELANOGASTER"/>
    <property type="match status" value="1"/>
</dbReference>
<dbReference type="GO" id="GO:0016787">
    <property type="term" value="F:hydrolase activity"/>
    <property type="evidence" value="ECO:0007669"/>
    <property type="project" value="UniProtKB-UniRule"/>
</dbReference>
<keyword evidence="2 4" id="KW-0442">Lipid degradation</keyword>
<dbReference type="RefSeq" id="WP_109262575.1">
    <property type="nucleotide sequence ID" value="NZ_QEWP01000001.1"/>
</dbReference>
<evidence type="ECO:0000256" key="5">
    <source>
        <dbReference type="SAM" id="SignalP"/>
    </source>
</evidence>
<proteinExistence type="predicted"/>
<protein>
    <submittedName>
        <fullName evidence="7">Patatin</fullName>
    </submittedName>
</protein>
<dbReference type="PANTHER" id="PTHR14226:SF29">
    <property type="entry name" value="NEUROPATHY TARGET ESTERASE SWS"/>
    <property type="match status" value="1"/>
</dbReference>
<dbReference type="Pfam" id="PF07244">
    <property type="entry name" value="POTRA"/>
    <property type="match status" value="1"/>
</dbReference>
<comment type="caution">
    <text evidence="7">The sequence shown here is derived from an EMBL/GenBank/DDBJ whole genome shotgun (WGS) entry which is preliminary data.</text>
</comment>
<feature type="chain" id="PRO_5015532757" evidence="5">
    <location>
        <begin position="19"/>
        <end position="751"/>
    </location>
</feature>
<dbReference type="InterPro" id="IPR010827">
    <property type="entry name" value="BamA/TamA_POTRA"/>
</dbReference>
<dbReference type="InterPro" id="IPR050301">
    <property type="entry name" value="NTE"/>
</dbReference>
<dbReference type="InterPro" id="IPR002641">
    <property type="entry name" value="PNPLA_dom"/>
</dbReference>
<keyword evidence="3 4" id="KW-0443">Lipid metabolism</keyword>
<evidence type="ECO:0000313" key="7">
    <source>
        <dbReference type="EMBL" id="PWE01120.1"/>
    </source>
</evidence>